<accession>A0A917X8P4</accession>
<dbReference type="Proteomes" id="UP000653411">
    <property type="component" value="Unassembled WGS sequence"/>
</dbReference>
<dbReference type="SUPFAM" id="SSF53795">
    <property type="entry name" value="PEP carboxykinase-like"/>
    <property type="match status" value="1"/>
</dbReference>
<organism evidence="2 3">
    <name type="scientific">Streptomyces fuscichromogenes</name>
    <dbReference type="NCBI Taxonomy" id="1324013"/>
    <lineage>
        <taxon>Bacteria</taxon>
        <taxon>Bacillati</taxon>
        <taxon>Actinomycetota</taxon>
        <taxon>Actinomycetes</taxon>
        <taxon>Kitasatosporales</taxon>
        <taxon>Streptomycetaceae</taxon>
        <taxon>Streptomyces</taxon>
    </lineage>
</organism>
<sequence length="443" mass="46120">MNGPRAVPDRFPWIPAPAGGAARPLTLSWFDLRLEVVTDLDGVRTEIAAQHEVLDAACGSCTDRRVTLVIDPGLVERVRSGGTKRPSASVESFAGWWYETWPGEGAGRVLASGEGQEWDHVLLTEDFLSWTVVGATVDGAAVAVGRLLRELIREDLVRRGALMFHAGAAVLPDGRAVMLPGDAGAGKTSSAVRVAEAGGYVVATDRLLLLPPGSAGSSGGWWMVGLPSTTRLGAGAVAALGLAPRLVGEAALGRSRPDWLTSPARSGALSEASRSAGKLSLSNRDVRTLVGGGFLSAAPLDQIVVLRAQDIARPEATHCADPLGAVEAHLLVPDPAYRTHWLAARPFREDAAAARRALGRLVADVPVRQLSWSPARHCDGATASLLGAVLQTTRPGGGCSSGVPALPSAVAFAAGGCAGGFRQSVHQRPTERPPGTTSSWRNE</sequence>
<reference evidence="2" key="2">
    <citation type="submission" date="2020-09" db="EMBL/GenBank/DDBJ databases">
        <authorList>
            <person name="Sun Q."/>
            <person name="Zhou Y."/>
        </authorList>
    </citation>
    <scope>NUCLEOTIDE SEQUENCE</scope>
    <source>
        <strain evidence="2">CGMCC 4.7110</strain>
    </source>
</reference>
<name>A0A917X8P4_9ACTN</name>
<evidence type="ECO:0000256" key="1">
    <source>
        <dbReference type="SAM" id="MobiDB-lite"/>
    </source>
</evidence>
<reference evidence="2" key="1">
    <citation type="journal article" date="2014" name="Int. J. Syst. Evol. Microbiol.">
        <title>Complete genome sequence of Corynebacterium casei LMG S-19264T (=DSM 44701T), isolated from a smear-ripened cheese.</title>
        <authorList>
            <consortium name="US DOE Joint Genome Institute (JGI-PGF)"/>
            <person name="Walter F."/>
            <person name="Albersmeier A."/>
            <person name="Kalinowski J."/>
            <person name="Ruckert C."/>
        </authorList>
    </citation>
    <scope>NUCLEOTIDE SEQUENCE</scope>
    <source>
        <strain evidence="2">CGMCC 4.7110</strain>
    </source>
</reference>
<protein>
    <submittedName>
        <fullName evidence="2">Uncharacterized protein</fullName>
    </submittedName>
</protein>
<keyword evidence="3" id="KW-1185">Reference proteome</keyword>
<dbReference type="EMBL" id="BMML01000001">
    <property type="protein sequence ID" value="GGM88734.1"/>
    <property type="molecule type" value="Genomic_DNA"/>
</dbReference>
<proteinExistence type="predicted"/>
<dbReference type="AlphaFoldDB" id="A0A917X8P4"/>
<evidence type="ECO:0000313" key="2">
    <source>
        <dbReference type="EMBL" id="GGM88734.1"/>
    </source>
</evidence>
<feature type="region of interest" description="Disordered" evidence="1">
    <location>
        <begin position="422"/>
        <end position="443"/>
    </location>
</feature>
<gene>
    <name evidence="2" type="ORF">GCM10011578_005360</name>
</gene>
<evidence type="ECO:0000313" key="3">
    <source>
        <dbReference type="Proteomes" id="UP000653411"/>
    </source>
</evidence>
<comment type="caution">
    <text evidence="2">The sequence shown here is derived from an EMBL/GenBank/DDBJ whole genome shotgun (WGS) entry which is preliminary data.</text>
</comment>